<sequence length="83" mass="9815">MYVHSVLCQICSRVYDSSTLICQYHSCPGGDSRGDRWPGRSPEFRIRRYRSVPIDRMPRRRKVSKRAKESRDSSIERKAGKRR</sequence>
<evidence type="ECO:0000256" key="1">
    <source>
        <dbReference type="SAM" id="MobiDB-lite"/>
    </source>
</evidence>
<dbReference type="AlphaFoldDB" id="A0A804J5K5"/>
<gene>
    <name evidence="2" type="ORF">GSMUA_270050.1</name>
</gene>
<evidence type="ECO:0000313" key="4">
    <source>
        <dbReference type="Proteomes" id="UP000012960"/>
    </source>
</evidence>
<reference evidence="3" key="2">
    <citation type="submission" date="2021-05" db="UniProtKB">
        <authorList>
            <consortium name="EnsemblPlants"/>
        </authorList>
    </citation>
    <scope>IDENTIFICATION</scope>
    <source>
        <strain evidence="3">subsp. malaccensis</strain>
    </source>
</reference>
<dbReference type="InParanoid" id="A0A804J5K5"/>
<dbReference type="Proteomes" id="UP000012960">
    <property type="component" value="Unplaced"/>
</dbReference>
<dbReference type="Gramene" id="Ma05_t17590.1">
    <property type="protein sequence ID" value="Ma05_p17590.1"/>
    <property type="gene ID" value="Ma05_g17590"/>
</dbReference>
<protein>
    <submittedName>
        <fullName evidence="2">(wild Malaysian banana) hypothetical protein</fullName>
    </submittedName>
</protein>
<feature type="compositionally biased region" description="Basic and acidic residues" evidence="1">
    <location>
        <begin position="66"/>
        <end position="83"/>
    </location>
</feature>
<accession>A0A804J5K5</accession>
<feature type="region of interest" description="Disordered" evidence="1">
    <location>
        <begin position="48"/>
        <end position="83"/>
    </location>
</feature>
<dbReference type="EnsemblPlants" id="Ma05_t17590.1">
    <property type="protein sequence ID" value="Ma05_p17590.1"/>
    <property type="gene ID" value="Ma05_g17590"/>
</dbReference>
<organism evidence="3 4">
    <name type="scientific">Musa acuminata subsp. malaccensis</name>
    <name type="common">Wild banana</name>
    <name type="synonym">Musa malaccensis</name>
    <dbReference type="NCBI Taxonomy" id="214687"/>
    <lineage>
        <taxon>Eukaryota</taxon>
        <taxon>Viridiplantae</taxon>
        <taxon>Streptophyta</taxon>
        <taxon>Embryophyta</taxon>
        <taxon>Tracheophyta</taxon>
        <taxon>Spermatophyta</taxon>
        <taxon>Magnoliopsida</taxon>
        <taxon>Liliopsida</taxon>
        <taxon>Zingiberales</taxon>
        <taxon>Musaceae</taxon>
        <taxon>Musa</taxon>
    </lineage>
</organism>
<dbReference type="EMBL" id="HG996470">
    <property type="protein sequence ID" value="CAG1838828.1"/>
    <property type="molecule type" value="Genomic_DNA"/>
</dbReference>
<keyword evidence="4" id="KW-1185">Reference proteome</keyword>
<proteinExistence type="predicted"/>
<reference evidence="2" key="1">
    <citation type="submission" date="2021-03" db="EMBL/GenBank/DDBJ databases">
        <authorList>
            <consortium name="Genoscope - CEA"/>
            <person name="William W."/>
        </authorList>
    </citation>
    <scope>NUCLEOTIDE SEQUENCE</scope>
    <source>
        <strain evidence="2">Doubled-haploid Pahang</strain>
    </source>
</reference>
<name>A0A804J5K5_MUSAM</name>
<evidence type="ECO:0000313" key="3">
    <source>
        <dbReference type="EnsemblPlants" id="Ma05_p17590.1"/>
    </source>
</evidence>
<evidence type="ECO:0000313" key="2">
    <source>
        <dbReference type="EMBL" id="CAG1838828.1"/>
    </source>
</evidence>